<feature type="domain" description="Hemerythrin-like" evidence="2">
    <location>
        <begin position="57"/>
        <end position="194"/>
    </location>
</feature>
<feature type="region of interest" description="Disordered" evidence="1">
    <location>
        <begin position="1"/>
        <end position="24"/>
    </location>
</feature>
<accession>A0A1G6ZWV8</accession>
<proteinExistence type="predicted"/>
<reference evidence="6" key="3">
    <citation type="journal article" date="2019" name="Int. J. Syst. Evol. Microbiol.">
        <title>The Global Catalogue of Microorganisms (GCM) 10K type strain sequencing project: providing services to taxonomists for standard genome sequencing and annotation.</title>
        <authorList>
            <consortium name="The Broad Institute Genomics Platform"/>
            <consortium name="The Broad Institute Genome Sequencing Center for Infectious Disease"/>
            <person name="Wu L."/>
            <person name="Ma J."/>
        </authorList>
    </citation>
    <scope>NUCLEOTIDE SEQUENCE [LARGE SCALE GENOMIC DNA]</scope>
    <source>
        <strain evidence="6">NBRC 103191</strain>
    </source>
</reference>
<sequence length="197" mass="23142">MTASTPKSNHDAIADNTLDASMPRHPESRLQSEWLFLYDKLPPDQWFSNDYVYKTSFWLSIHADIRKRQHVLIQISDAYHAGDIEWLEYRSQISSRINQYIFKLHQHHNIEDTGYFPQFMRMYPQLKAGFEILDRDHVHLDTLLNELQVLNSRLASSNTEDKALVEQLHQRLMDASELLSQHLTDEEDLVIPILGLN</sequence>
<evidence type="ECO:0000313" key="4">
    <source>
        <dbReference type="EMBL" id="SDE07164.1"/>
    </source>
</evidence>
<evidence type="ECO:0000256" key="1">
    <source>
        <dbReference type="SAM" id="MobiDB-lite"/>
    </source>
</evidence>
<evidence type="ECO:0000313" key="6">
    <source>
        <dbReference type="Proteomes" id="UP001156645"/>
    </source>
</evidence>
<reference evidence="3" key="1">
    <citation type="journal article" date="2014" name="Int. J. Syst. Evol. Microbiol.">
        <title>Complete genome of a new Firmicutes species belonging to the dominant human colonic microbiota ('Ruminococcus bicirculans') reveals two chromosomes and a selective capacity to utilize plant glucans.</title>
        <authorList>
            <consortium name="NISC Comparative Sequencing Program"/>
            <person name="Wegmann U."/>
            <person name="Louis P."/>
            <person name="Goesmann A."/>
            <person name="Henrissat B."/>
            <person name="Duncan S.H."/>
            <person name="Flint H.J."/>
        </authorList>
    </citation>
    <scope>NUCLEOTIDE SEQUENCE</scope>
    <source>
        <strain evidence="3">NBRC 103191</strain>
    </source>
</reference>
<protein>
    <submittedName>
        <fullName evidence="3">Cation-binding protein</fullName>
    </submittedName>
    <submittedName>
        <fullName evidence="4">Hemerythrin HHE cation binding domain-containing protein</fullName>
    </submittedName>
</protein>
<organism evidence="4 5">
    <name type="scientific">Psychrobacter pacificensis</name>
    <dbReference type="NCBI Taxonomy" id="112002"/>
    <lineage>
        <taxon>Bacteria</taxon>
        <taxon>Pseudomonadati</taxon>
        <taxon>Pseudomonadota</taxon>
        <taxon>Gammaproteobacteria</taxon>
        <taxon>Moraxellales</taxon>
        <taxon>Moraxellaceae</taxon>
        <taxon>Psychrobacter</taxon>
    </lineage>
</organism>
<dbReference type="AlphaFoldDB" id="A0A1G6ZWV8"/>
<dbReference type="EMBL" id="BSOK01000042">
    <property type="protein sequence ID" value="GLR29733.1"/>
    <property type="molecule type" value="Genomic_DNA"/>
</dbReference>
<dbReference type="EMBL" id="FNAL01000021">
    <property type="protein sequence ID" value="SDE07164.1"/>
    <property type="molecule type" value="Genomic_DNA"/>
</dbReference>
<dbReference type="RefSeq" id="WP_093071084.1">
    <property type="nucleotide sequence ID" value="NZ_BSOK01000042.1"/>
</dbReference>
<dbReference type="Gene3D" id="1.20.120.520">
    <property type="entry name" value="nmb1532 protein domain like"/>
    <property type="match status" value="1"/>
</dbReference>
<evidence type="ECO:0000313" key="3">
    <source>
        <dbReference type="EMBL" id="GLR29733.1"/>
    </source>
</evidence>
<name>A0A1G6ZWV8_9GAMM</name>
<dbReference type="Proteomes" id="UP000198501">
    <property type="component" value="Unassembled WGS sequence"/>
</dbReference>
<dbReference type="InterPro" id="IPR012312">
    <property type="entry name" value="Hemerythrin-like"/>
</dbReference>
<evidence type="ECO:0000313" key="5">
    <source>
        <dbReference type="Proteomes" id="UP000198501"/>
    </source>
</evidence>
<dbReference type="Pfam" id="PF01814">
    <property type="entry name" value="Hemerythrin"/>
    <property type="match status" value="1"/>
</dbReference>
<keyword evidence="6" id="KW-1185">Reference proteome</keyword>
<evidence type="ECO:0000259" key="2">
    <source>
        <dbReference type="Pfam" id="PF01814"/>
    </source>
</evidence>
<gene>
    <name evidence="3" type="ORF">GCM10007915_19720</name>
    <name evidence="4" type="ORF">SAMN05660405_02240</name>
</gene>
<dbReference type="Proteomes" id="UP001156645">
    <property type="component" value="Unassembled WGS sequence"/>
</dbReference>
<reference evidence="3" key="4">
    <citation type="submission" date="2023-01" db="EMBL/GenBank/DDBJ databases">
        <title>Draft genome sequence of Psychrobacter pacificensis strain NBRC 103191.</title>
        <authorList>
            <person name="Sun Q."/>
            <person name="Mori K."/>
        </authorList>
    </citation>
    <scope>NUCLEOTIDE SEQUENCE</scope>
    <source>
        <strain evidence="3">NBRC 103191</strain>
    </source>
</reference>
<reference evidence="4 5" key="2">
    <citation type="submission" date="2016-10" db="EMBL/GenBank/DDBJ databases">
        <authorList>
            <person name="de Groot N.N."/>
        </authorList>
    </citation>
    <scope>NUCLEOTIDE SEQUENCE [LARGE SCALE GENOMIC DNA]</scope>
    <source>
        <strain evidence="4 5">DSM 23406</strain>
    </source>
</reference>